<evidence type="ECO:0000256" key="2">
    <source>
        <dbReference type="SAM" id="SignalP"/>
    </source>
</evidence>
<feature type="region of interest" description="Disordered" evidence="1">
    <location>
        <begin position="71"/>
        <end position="113"/>
    </location>
</feature>
<protein>
    <recommendedName>
        <fullName evidence="4">Intersectin-EH binding protein Ibp1</fullName>
    </recommendedName>
</protein>
<evidence type="ECO:0008006" key="4">
    <source>
        <dbReference type="Google" id="ProtNLM"/>
    </source>
</evidence>
<feature type="compositionally biased region" description="Polar residues" evidence="1">
    <location>
        <begin position="71"/>
        <end position="85"/>
    </location>
</feature>
<feature type="chain" id="PRO_5043838888" description="Intersectin-EH binding protein Ibp1" evidence="2">
    <location>
        <begin position="30"/>
        <end position="113"/>
    </location>
</feature>
<sequence length="113" mass="11508">MFSRKKIAALSGLIGGLAVTSMGITHAHAAGDPASCTRNPQGDVICVQHIEGETAGRDAIPHQETCMPVQSVTLPAPTGNGTTQLGPRVTCSPATSGAPRSIDGKRELPGLLP</sequence>
<dbReference type="EMBL" id="CP109546">
    <property type="protein sequence ID" value="WTZ10000.1"/>
    <property type="molecule type" value="Genomic_DNA"/>
</dbReference>
<accession>A0AAU3HX62</accession>
<feature type="signal peptide" evidence="2">
    <location>
        <begin position="1"/>
        <end position="29"/>
    </location>
</feature>
<feature type="compositionally biased region" description="Basic and acidic residues" evidence="1">
    <location>
        <begin position="102"/>
        <end position="113"/>
    </location>
</feature>
<keyword evidence="2" id="KW-0732">Signal</keyword>
<evidence type="ECO:0000313" key="3">
    <source>
        <dbReference type="EMBL" id="WTZ10000.1"/>
    </source>
</evidence>
<proteinExistence type="predicted"/>
<reference evidence="3" key="1">
    <citation type="submission" date="2022-10" db="EMBL/GenBank/DDBJ databases">
        <title>The complete genomes of actinobacterial strains from the NBC collection.</title>
        <authorList>
            <person name="Joergensen T.S."/>
            <person name="Alvarez Arevalo M."/>
            <person name="Sterndorff E.B."/>
            <person name="Faurdal D."/>
            <person name="Vuksanovic O."/>
            <person name="Mourched A.-S."/>
            <person name="Charusanti P."/>
            <person name="Shaw S."/>
            <person name="Blin K."/>
            <person name="Weber T."/>
        </authorList>
    </citation>
    <scope>NUCLEOTIDE SEQUENCE</scope>
    <source>
        <strain evidence="3">NBC_01393</strain>
    </source>
</reference>
<evidence type="ECO:0000256" key="1">
    <source>
        <dbReference type="SAM" id="MobiDB-lite"/>
    </source>
</evidence>
<name>A0AAU3HX62_9ACTN</name>
<gene>
    <name evidence="3" type="ORF">OG699_19615</name>
</gene>
<organism evidence="3">
    <name type="scientific">Streptomyces sp. NBC_01393</name>
    <dbReference type="NCBI Taxonomy" id="2903851"/>
    <lineage>
        <taxon>Bacteria</taxon>
        <taxon>Bacillati</taxon>
        <taxon>Actinomycetota</taxon>
        <taxon>Actinomycetes</taxon>
        <taxon>Kitasatosporales</taxon>
        <taxon>Streptomycetaceae</taxon>
        <taxon>Streptomyces</taxon>
    </lineage>
</organism>
<dbReference type="AlphaFoldDB" id="A0AAU3HX62"/>